<evidence type="ECO:0000313" key="5">
    <source>
        <dbReference type="EMBL" id="OUL65968.1"/>
    </source>
</evidence>
<reference evidence="5 6" key="1">
    <citation type="submission" date="2014-06" db="EMBL/GenBank/DDBJ databases">
        <authorList>
            <person name="Ju J."/>
            <person name="Zhang J."/>
        </authorList>
    </citation>
    <scope>NUCLEOTIDE SEQUENCE [LARGE SCALE GENOMIC DNA]</scope>
    <source>
        <strain evidence="5">DmL_050</strain>
    </source>
</reference>
<evidence type="ECO:0000313" key="6">
    <source>
        <dbReference type="Proteomes" id="UP000195072"/>
    </source>
</evidence>
<dbReference type="Gene3D" id="1.10.260.40">
    <property type="entry name" value="lambda repressor-like DNA-binding domains"/>
    <property type="match status" value="1"/>
</dbReference>
<evidence type="ECO:0000256" key="2">
    <source>
        <dbReference type="ARBA" id="ARBA00023125"/>
    </source>
</evidence>
<dbReference type="InterPro" id="IPR001387">
    <property type="entry name" value="Cro/C1-type_HTH"/>
</dbReference>
<dbReference type="Pfam" id="PF00717">
    <property type="entry name" value="Peptidase_S24"/>
    <property type="match status" value="1"/>
</dbReference>
<dbReference type="InterPro" id="IPR039418">
    <property type="entry name" value="LexA-like"/>
</dbReference>
<comment type="caution">
    <text evidence="5">The sequence shown here is derived from an EMBL/GenBank/DDBJ whole genome shotgun (WGS) entry which is preliminary data.</text>
</comment>
<dbReference type="CDD" id="cd00093">
    <property type="entry name" value="HTH_XRE"/>
    <property type="match status" value="1"/>
</dbReference>
<dbReference type="InterPro" id="IPR036286">
    <property type="entry name" value="LexA/Signal_pep-like_sf"/>
</dbReference>
<dbReference type="SUPFAM" id="SSF51306">
    <property type="entry name" value="LexA/Signal peptidase"/>
    <property type="match status" value="1"/>
</dbReference>
<dbReference type="InterPro" id="IPR010982">
    <property type="entry name" value="Lambda_DNA-bd_dom_sf"/>
</dbReference>
<dbReference type="RefSeq" id="WP_086897805.1">
    <property type="nucleotide sequence ID" value="NZ_JOOZ01000044.1"/>
</dbReference>
<organism evidence="5 6">
    <name type="scientific">Acetobacter senegalensis</name>
    <dbReference type="NCBI Taxonomy" id="446692"/>
    <lineage>
        <taxon>Bacteria</taxon>
        <taxon>Pseudomonadati</taxon>
        <taxon>Pseudomonadota</taxon>
        <taxon>Alphaproteobacteria</taxon>
        <taxon>Acetobacterales</taxon>
        <taxon>Acetobacteraceae</taxon>
        <taxon>Acetobacter</taxon>
    </lineage>
</organism>
<evidence type="ECO:0000256" key="3">
    <source>
        <dbReference type="ARBA" id="ARBA00023163"/>
    </source>
</evidence>
<evidence type="ECO:0000259" key="4">
    <source>
        <dbReference type="Pfam" id="PF00717"/>
    </source>
</evidence>
<dbReference type="PANTHER" id="PTHR40661">
    <property type="match status" value="1"/>
</dbReference>
<feature type="domain" description="Peptidase S24/S26A/S26B/S26C" evidence="4">
    <location>
        <begin position="147"/>
        <end position="243"/>
    </location>
</feature>
<proteinExistence type="predicted"/>
<dbReference type="CDD" id="cd06529">
    <property type="entry name" value="S24_LexA-like"/>
    <property type="match status" value="1"/>
</dbReference>
<dbReference type="Gene3D" id="2.10.109.10">
    <property type="entry name" value="Umud Fragment, subunit A"/>
    <property type="match status" value="1"/>
</dbReference>
<dbReference type="GO" id="GO:0003677">
    <property type="term" value="F:DNA binding"/>
    <property type="evidence" value="ECO:0007669"/>
    <property type="project" value="UniProtKB-KW"/>
</dbReference>
<accession>A0A252EHN5</accession>
<protein>
    <submittedName>
        <fullName evidence="5">Transcriptional regulator</fullName>
    </submittedName>
</protein>
<dbReference type="AlphaFoldDB" id="A0A252EHN5"/>
<keyword evidence="2" id="KW-0238">DNA-binding</keyword>
<keyword evidence="3" id="KW-0804">Transcription</keyword>
<keyword evidence="1" id="KW-0805">Transcription regulation</keyword>
<name>A0A252EHN5_9PROT</name>
<dbReference type="EMBL" id="JOOZ01000044">
    <property type="protein sequence ID" value="OUL65968.1"/>
    <property type="molecule type" value="Genomic_DNA"/>
</dbReference>
<dbReference type="InterPro" id="IPR015927">
    <property type="entry name" value="Peptidase_S24_S26A/B/C"/>
</dbReference>
<evidence type="ECO:0000256" key="1">
    <source>
        <dbReference type="ARBA" id="ARBA00023015"/>
    </source>
</evidence>
<gene>
    <name evidence="5" type="ORF">HK16_12625</name>
</gene>
<dbReference type="PANTHER" id="PTHR40661:SF3">
    <property type="entry name" value="FELS-1 PROPHAGE TRANSCRIPTIONAL REGULATOR"/>
    <property type="match status" value="1"/>
</dbReference>
<sequence>MSECHVTERLKELRERAGYTIRDFARELGYGEKYSSYRTYETTYKKEFLPLLMVKQMVPLLVDRGEPPITPNEVWNLGGVTAGEDGLTAAAARAEMASEYGPRKNGSIRIREFDVSPQAGAGAIMDEHCGIAEGNPVVAAWEIPKNYIESYLPNSESLAIVRVIGNSMEPDLNAGDRVLVDTEHRTPSPDGMYVLWNGLGVVIKQLQIVPRSSPPVVRIISINPTYPVDEVPLDDLVINGRVVGKWTWK</sequence>
<dbReference type="Proteomes" id="UP000195072">
    <property type="component" value="Unassembled WGS sequence"/>
</dbReference>